<accession>A0A9W9G4F0</accession>
<dbReference type="EMBL" id="JAPMSZ010000002">
    <property type="protein sequence ID" value="KAJ5111801.1"/>
    <property type="molecule type" value="Genomic_DNA"/>
</dbReference>
<proteinExistence type="predicted"/>
<evidence type="ECO:0000313" key="2">
    <source>
        <dbReference type="EMBL" id="KAJ5111822.1"/>
    </source>
</evidence>
<comment type="caution">
    <text evidence="1">The sequence shown here is derived from an EMBL/GenBank/DDBJ whole genome shotgun (WGS) entry which is preliminary data.</text>
</comment>
<dbReference type="OrthoDB" id="4323916at2759"/>
<dbReference type="GeneID" id="81391181"/>
<organism evidence="1 3">
    <name type="scientific">Penicillium alfredii</name>
    <dbReference type="NCBI Taxonomy" id="1506179"/>
    <lineage>
        <taxon>Eukaryota</taxon>
        <taxon>Fungi</taxon>
        <taxon>Dikarya</taxon>
        <taxon>Ascomycota</taxon>
        <taxon>Pezizomycotina</taxon>
        <taxon>Eurotiomycetes</taxon>
        <taxon>Eurotiomycetidae</taxon>
        <taxon>Eurotiales</taxon>
        <taxon>Aspergillaceae</taxon>
        <taxon>Penicillium</taxon>
    </lineage>
</organism>
<dbReference type="Proteomes" id="UP001141434">
    <property type="component" value="Unassembled WGS sequence"/>
</dbReference>
<dbReference type="RefSeq" id="XP_056515280.1">
    <property type="nucleotide sequence ID" value="XM_056652013.1"/>
</dbReference>
<sequence>MNAQPFQPLVEMLQRLDQDDPKFAAQAARLVGLYRRLWESCVSKHVDSQRLGEANRQLRITNFQLLQESAYLKHRHNYQEAQLAVFEHGLAKAREGIAGVLSDWDNCSAGEWAAPAEGEFQEVQ</sequence>
<reference evidence="1" key="2">
    <citation type="journal article" date="2023" name="IMA Fungus">
        <title>Comparative genomic study of the Penicillium genus elucidates a diverse pangenome and 15 lateral gene transfer events.</title>
        <authorList>
            <person name="Petersen C."/>
            <person name="Sorensen T."/>
            <person name="Nielsen M.R."/>
            <person name="Sondergaard T.E."/>
            <person name="Sorensen J.L."/>
            <person name="Fitzpatrick D.A."/>
            <person name="Frisvad J.C."/>
            <person name="Nielsen K.L."/>
        </authorList>
    </citation>
    <scope>NUCLEOTIDE SEQUENCE</scope>
    <source>
        <strain evidence="1">IBT 34128</strain>
    </source>
</reference>
<evidence type="ECO:0000313" key="3">
    <source>
        <dbReference type="Proteomes" id="UP001141434"/>
    </source>
</evidence>
<keyword evidence="3" id="KW-1185">Reference proteome</keyword>
<reference evidence="1" key="1">
    <citation type="submission" date="2022-11" db="EMBL/GenBank/DDBJ databases">
        <authorList>
            <person name="Petersen C."/>
        </authorList>
    </citation>
    <scope>NUCLEOTIDE SEQUENCE</scope>
    <source>
        <strain evidence="1">IBT 34128</strain>
    </source>
</reference>
<dbReference type="AlphaFoldDB" id="A0A9W9G4F0"/>
<name>A0A9W9G4F0_9EURO</name>
<dbReference type="EMBL" id="JAPMSZ010000002">
    <property type="protein sequence ID" value="KAJ5111822.1"/>
    <property type="molecule type" value="Genomic_DNA"/>
</dbReference>
<gene>
    <name evidence="1" type="ORF">NUU61_001431</name>
    <name evidence="2" type="ORF">NUU61_001452</name>
</gene>
<evidence type="ECO:0000313" key="1">
    <source>
        <dbReference type="EMBL" id="KAJ5111801.1"/>
    </source>
</evidence>
<protein>
    <submittedName>
        <fullName evidence="1">Uncharacterized protein</fullName>
    </submittedName>
</protein>